<proteinExistence type="predicted"/>
<evidence type="ECO:0000256" key="1">
    <source>
        <dbReference type="ARBA" id="ARBA00004196"/>
    </source>
</evidence>
<dbReference type="InterPro" id="IPR013740">
    <property type="entry name" value="Redoxin"/>
</dbReference>
<evidence type="ECO:0000313" key="5">
    <source>
        <dbReference type="EMBL" id="MFK3865332.1"/>
    </source>
</evidence>
<sequence length="157" mass="17704">MLVTALFTAMASAPVLSKETVVPVISSQQQLTDKLAELKGQVVFLDFWASWCTPCRKSFPWLNEMQTKYQSQGFTVLAVNLDVEHQDAVDFLAHTPADFPIIYDPDALIGKQFDLLGMPSSYVYGRDGKIKYRHIGFKNSKKAQYEQEITQLLAVQP</sequence>
<feature type="domain" description="Thioredoxin" evidence="4">
    <location>
        <begin position="7"/>
        <end position="154"/>
    </location>
</feature>
<keyword evidence="2" id="KW-0201">Cytochrome c-type biogenesis</keyword>
<protein>
    <submittedName>
        <fullName evidence="5">TlpA disulfide reductase family protein</fullName>
    </submittedName>
</protein>
<comment type="caution">
    <text evidence="5">The sequence shown here is derived from an EMBL/GenBank/DDBJ whole genome shotgun (WGS) entry which is preliminary data.</text>
</comment>
<dbReference type="Gene3D" id="3.40.30.10">
    <property type="entry name" value="Glutaredoxin"/>
    <property type="match status" value="1"/>
</dbReference>
<evidence type="ECO:0000256" key="3">
    <source>
        <dbReference type="ARBA" id="ARBA00023284"/>
    </source>
</evidence>
<dbReference type="InterPro" id="IPR017937">
    <property type="entry name" value="Thioredoxin_CS"/>
</dbReference>
<gene>
    <name evidence="5" type="ORF">ACI2JU_15850</name>
</gene>
<dbReference type="InterPro" id="IPR050553">
    <property type="entry name" value="Thioredoxin_ResA/DsbE_sf"/>
</dbReference>
<dbReference type="InterPro" id="IPR036249">
    <property type="entry name" value="Thioredoxin-like_sf"/>
</dbReference>
<dbReference type="PANTHER" id="PTHR42852">
    <property type="entry name" value="THIOL:DISULFIDE INTERCHANGE PROTEIN DSBE"/>
    <property type="match status" value="1"/>
</dbReference>
<dbReference type="EMBL" id="JBJDOT010000023">
    <property type="protein sequence ID" value="MFK3865332.1"/>
    <property type="molecule type" value="Genomic_DNA"/>
</dbReference>
<name>A0ABW8KZX7_9GAMM</name>
<keyword evidence="6" id="KW-1185">Reference proteome</keyword>
<organism evidence="5 6">
    <name type="scientific">Pseudoalteromonas rhizosphaerae</name>
    <dbReference type="NCBI Taxonomy" id="2518973"/>
    <lineage>
        <taxon>Bacteria</taxon>
        <taxon>Pseudomonadati</taxon>
        <taxon>Pseudomonadota</taxon>
        <taxon>Gammaproteobacteria</taxon>
        <taxon>Alteromonadales</taxon>
        <taxon>Pseudoalteromonadaceae</taxon>
        <taxon>Pseudoalteromonas</taxon>
    </lineage>
</organism>
<keyword evidence="3" id="KW-0676">Redox-active center</keyword>
<reference evidence="5 6" key="1">
    <citation type="submission" date="2024-11" db="EMBL/GenBank/DDBJ databases">
        <title>The Natural Products Discovery Center: Release of the First 8490 Sequenced Strains for Exploring Actinobacteria Biosynthetic Diversity.</title>
        <authorList>
            <person name="Kalkreuter E."/>
            <person name="Kautsar S.A."/>
            <person name="Yang D."/>
            <person name="Bader C.D."/>
            <person name="Teijaro C.N."/>
            <person name="Fluegel L."/>
            <person name="Davis C.M."/>
            <person name="Simpson J.R."/>
            <person name="Lauterbach L."/>
            <person name="Steele A.D."/>
            <person name="Gui C."/>
            <person name="Meng S."/>
            <person name="Li G."/>
            <person name="Viehrig K."/>
            <person name="Ye F."/>
            <person name="Su P."/>
            <person name="Kiefer A.F."/>
            <person name="Nichols A."/>
            <person name="Cepeda A.J."/>
            <person name="Yan W."/>
            <person name="Fan B."/>
            <person name="Jiang Y."/>
            <person name="Adhikari A."/>
            <person name="Zheng C.-J."/>
            <person name="Schuster L."/>
            <person name="Cowan T.M."/>
            <person name="Smanski M.J."/>
            <person name="Chevrette M.G."/>
            <person name="De Carvalho L.P.S."/>
            <person name="Shen B."/>
        </authorList>
    </citation>
    <scope>NUCLEOTIDE SEQUENCE [LARGE SCALE GENOMIC DNA]</scope>
    <source>
        <strain evidence="5 6">NPDC078403</strain>
    </source>
</reference>
<dbReference type="InterPro" id="IPR013766">
    <property type="entry name" value="Thioredoxin_domain"/>
</dbReference>
<evidence type="ECO:0000256" key="2">
    <source>
        <dbReference type="ARBA" id="ARBA00022748"/>
    </source>
</evidence>
<dbReference type="CDD" id="cd02966">
    <property type="entry name" value="TlpA_like_family"/>
    <property type="match status" value="1"/>
</dbReference>
<accession>A0ABW8KZX7</accession>
<dbReference type="Proteomes" id="UP001620262">
    <property type="component" value="Unassembled WGS sequence"/>
</dbReference>
<dbReference type="Pfam" id="PF08534">
    <property type="entry name" value="Redoxin"/>
    <property type="match status" value="1"/>
</dbReference>
<evidence type="ECO:0000313" key="6">
    <source>
        <dbReference type="Proteomes" id="UP001620262"/>
    </source>
</evidence>
<dbReference type="SUPFAM" id="SSF52833">
    <property type="entry name" value="Thioredoxin-like"/>
    <property type="match status" value="1"/>
</dbReference>
<dbReference type="PROSITE" id="PS00194">
    <property type="entry name" value="THIOREDOXIN_1"/>
    <property type="match status" value="1"/>
</dbReference>
<comment type="subcellular location">
    <subcellularLocation>
        <location evidence="1">Cell envelope</location>
    </subcellularLocation>
</comment>
<dbReference type="RefSeq" id="WP_182732002.1">
    <property type="nucleotide sequence ID" value="NZ_JBATVC010000196.1"/>
</dbReference>
<evidence type="ECO:0000259" key="4">
    <source>
        <dbReference type="PROSITE" id="PS51352"/>
    </source>
</evidence>
<dbReference type="PANTHER" id="PTHR42852:SF18">
    <property type="entry name" value="CHROMOSOME UNDETERMINED SCAFFOLD_47, WHOLE GENOME SHOTGUN SEQUENCE"/>
    <property type="match status" value="1"/>
</dbReference>
<dbReference type="PROSITE" id="PS51352">
    <property type="entry name" value="THIOREDOXIN_2"/>
    <property type="match status" value="1"/>
</dbReference>